<evidence type="ECO:0000256" key="3">
    <source>
        <dbReference type="ARBA" id="ARBA00022475"/>
    </source>
</evidence>
<evidence type="ECO:0000256" key="1">
    <source>
        <dbReference type="ARBA" id="ARBA00004651"/>
    </source>
</evidence>
<keyword evidence="6 7" id="KW-0472">Membrane</keyword>
<name>A0ABZ0GQ76_9GAMM</name>
<dbReference type="EMBL" id="CP136600">
    <property type="protein sequence ID" value="WOH37790.1"/>
    <property type="molecule type" value="Genomic_DNA"/>
</dbReference>
<feature type="transmembrane region" description="Helical" evidence="7">
    <location>
        <begin position="302"/>
        <end position="325"/>
    </location>
</feature>
<proteinExistence type="predicted"/>
<comment type="subcellular location">
    <subcellularLocation>
        <location evidence="1">Cell membrane</location>
        <topology evidence="1">Multi-pass membrane protein</topology>
    </subcellularLocation>
</comment>
<gene>
    <name evidence="8" type="ORF">RI844_00710</name>
</gene>
<feature type="transmembrane region" description="Helical" evidence="7">
    <location>
        <begin position="26"/>
        <end position="49"/>
    </location>
</feature>
<dbReference type="Pfam" id="PF01554">
    <property type="entry name" value="MatE"/>
    <property type="match status" value="1"/>
</dbReference>
<dbReference type="InterPro" id="IPR002528">
    <property type="entry name" value="MATE_fam"/>
</dbReference>
<dbReference type="InterPro" id="IPR052031">
    <property type="entry name" value="Membrane_Transporter-Flippase"/>
</dbReference>
<feature type="transmembrane region" description="Helical" evidence="7">
    <location>
        <begin position="125"/>
        <end position="144"/>
    </location>
</feature>
<feature type="transmembrane region" description="Helical" evidence="7">
    <location>
        <begin position="185"/>
        <end position="206"/>
    </location>
</feature>
<evidence type="ECO:0000256" key="4">
    <source>
        <dbReference type="ARBA" id="ARBA00022692"/>
    </source>
</evidence>
<evidence type="ECO:0000256" key="5">
    <source>
        <dbReference type="ARBA" id="ARBA00022989"/>
    </source>
</evidence>
<reference evidence="8 9" key="1">
    <citation type="submission" date="2023-09" db="EMBL/GenBank/DDBJ databases">
        <authorList>
            <person name="Qi X."/>
        </authorList>
    </citation>
    <scope>NUCLEOTIDE SEQUENCE [LARGE SCALE GENOMIC DNA]</scope>
    <source>
        <strain evidence="8 9">S1-1</strain>
    </source>
</reference>
<evidence type="ECO:0000313" key="9">
    <source>
        <dbReference type="Proteomes" id="UP001301442"/>
    </source>
</evidence>
<accession>A0ABZ0GQ76</accession>
<keyword evidence="9" id="KW-1185">Reference proteome</keyword>
<dbReference type="PANTHER" id="PTHR43549:SF2">
    <property type="entry name" value="MULTIDRUG RESISTANCE PROTEIN NORM-RELATED"/>
    <property type="match status" value="1"/>
</dbReference>
<feature type="transmembrane region" description="Helical" evidence="7">
    <location>
        <begin position="375"/>
        <end position="399"/>
    </location>
</feature>
<feature type="transmembrane region" description="Helical" evidence="7">
    <location>
        <begin position="69"/>
        <end position="91"/>
    </location>
</feature>
<evidence type="ECO:0000256" key="2">
    <source>
        <dbReference type="ARBA" id="ARBA00022448"/>
    </source>
</evidence>
<keyword evidence="3" id="KW-1003">Cell membrane</keyword>
<dbReference type="RefSeq" id="WP_348396568.1">
    <property type="nucleotide sequence ID" value="NZ_CP136600.1"/>
</dbReference>
<dbReference type="Proteomes" id="UP001301442">
    <property type="component" value="Chromosome"/>
</dbReference>
<feature type="transmembrane region" description="Helical" evidence="7">
    <location>
        <begin position="423"/>
        <end position="442"/>
    </location>
</feature>
<keyword evidence="4 7" id="KW-0812">Transmembrane</keyword>
<evidence type="ECO:0000256" key="6">
    <source>
        <dbReference type="ARBA" id="ARBA00023136"/>
    </source>
</evidence>
<sequence>MFGAILALLLYDLLESSLLALSGVNTLAAIGFTLPLTTAMTAMAIGLSIRSNNKIVKSDCLDKSNLASVISTSLLMSVLIVSFFALCAYASNQQLLSLLGNEHWAEISLTNEKVSLVNQQKNYMAARYISWVFLALIWQVNAIFRALGHGVLASNLMFSWLTVKSILALLLLLPSSDFFFSALSGLAYVHVVSDLLLALISLVILIKKLKLSFPSLPELKFQLTSPKKDAVIVILQQLITPISMALLTIIAANIDYSYVAAFAFILRMESLFLLIPMVLTTSMPAIIGSNFWVGNKQRVQHAYFITFSTIILIQLIIAVVLFFYSPLLSTMLCSQDTVANYISRYFIWVSWGYLSMGCIMVYQSCLNAKGKTTQALILGIFHRIVFLLLFSYIGSIYALQEDYYQGMQFGHVINAAITINDHFYQGILSGHIASGVLLLMFLSRNKTLNPSASNRPNTLTQVDILNFKSKPT</sequence>
<protein>
    <submittedName>
        <fullName evidence="8">MATE family efflux transporter</fullName>
    </submittedName>
</protein>
<feature type="transmembrane region" description="Helical" evidence="7">
    <location>
        <begin position="156"/>
        <end position="173"/>
    </location>
</feature>
<feature type="transmembrane region" description="Helical" evidence="7">
    <location>
        <begin position="345"/>
        <end position="363"/>
    </location>
</feature>
<keyword evidence="5 7" id="KW-1133">Transmembrane helix</keyword>
<evidence type="ECO:0000313" key="8">
    <source>
        <dbReference type="EMBL" id="WOH37790.1"/>
    </source>
</evidence>
<organism evidence="8 9">
    <name type="scientific">Thalassotalea fonticola</name>
    <dbReference type="NCBI Taxonomy" id="3065649"/>
    <lineage>
        <taxon>Bacteria</taxon>
        <taxon>Pseudomonadati</taxon>
        <taxon>Pseudomonadota</taxon>
        <taxon>Gammaproteobacteria</taxon>
        <taxon>Alteromonadales</taxon>
        <taxon>Colwelliaceae</taxon>
        <taxon>Thalassotalea</taxon>
    </lineage>
</organism>
<evidence type="ECO:0000256" key="7">
    <source>
        <dbReference type="SAM" id="Phobius"/>
    </source>
</evidence>
<dbReference type="PANTHER" id="PTHR43549">
    <property type="entry name" value="MULTIDRUG RESISTANCE PROTEIN YPNP-RELATED"/>
    <property type="match status" value="1"/>
</dbReference>
<keyword evidence="2" id="KW-0813">Transport</keyword>
<feature type="transmembrane region" description="Helical" evidence="7">
    <location>
        <begin position="230"/>
        <end position="252"/>
    </location>
</feature>